<organism evidence="2 3">
    <name type="scientific">Actinopolymorpha pittospori</name>
    <dbReference type="NCBI Taxonomy" id="648752"/>
    <lineage>
        <taxon>Bacteria</taxon>
        <taxon>Bacillati</taxon>
        <taxon>Actinomycetota</taxon>
        <taxon>Actinomycetes</taxon>
        <taxon>Propionibacteriales</taxon>
        <taxon>Actinopolymorphaceae</taxon>
        <taxon>Actinopolymorpha</taxon>
    </lineage>
</organism>
<dbReference type="SUPFAM" id="SSF63829">
    <property type="entry name" value="Calcium-dependent phosphotriesterase"/>
    <property type="match status" value="1"/>
</dbReference>
<dbReference type="PANTHER" id="PTHR35399">
    <property type="entry name" value="SLR8030 PROTEIN"/>
    <property type="match status" value="1"/>
</dbReference>
<dbReference type="InterPro" id="IPR008557">
    <property type="entry name" value="PhoX"/>
</dbReference>
<dbReference type="RefSeq" id="WP_192749741.1">
    <property type="nucleotide sequence ID" value="NZ_BAABJL010000199.1"/>
</dbReference>
<reference evidence="2" key="1">
    <citation type="submission" date="2020-10" db="EMBL/GenBank/DDBJ databases">
        <title>Sequencing the genomes of 1000 actinobacteria strains.</title>
        <authorList>
            <person name="Klenk H.-P."/>
        </authorList>
    </citation>
    <scope>NUCLEOTIDE SEQUENCE</scope>
    <source>
        <strain evidence="2">DSM 45354</strain>
    </source>
</reference>
<comment type="caution">
    <text evidence="2">The sequence shown here is derived from an EMBL/GenBank/DDBJ whole genome shotgun (WGS) entry which is preliminary data.</text>
</comment>
<dbReference type="Proteomes" id="UP000638648">
    <property type="component" value="Unassembled WGS sequence"/>
</dbReference>
<dbReference type="AlphaFoldDB" id="A0A927MRL9"/>
<gene>
    <name evidence="2" type="ORF">HEB94_002242</name>
</gene>
<dbReference type="Pfam" id="PF05787">
    <property type="entry name" value="PhoX"/>
    <property type="match status" value="1"/>
</dbReference>
<feature type="chain" id="PRO_5036920320" evidence="1">
    <location>
        <begin position="32"/>
        <end position="482"/>
    </location>
</feature>
<evidence type="ECO:0000256" key="1">
    <source>
        <dbReference type="SAM" id="SignalP"/>
    </source>
</evidence>
<proteinExistence type="predicted"/>
<dbReference type="PROSITE" id="PS51318">
    <property type="entry name" value="TAT"/>
    <property type="match status" value="1"/>
</dbReference>
<keyword evidence="3" id="KW-1185">Reference proteome</keyword>
<evidence type="ECO:0000313" key="3">
    <source>
        <dbReference type="Proteomes" id="UP000638648"/>
    </source>
</evidence>
<dbReference type="PANTHER" id="PTHR35399:SF4">
    <property type="entry name" value="MEMBRANE PROTEIN"/>
    <property type="match status" value="1"/>
</dbReference>
<sequence>MSDSAKLSRRSFVLAGGAAAALCVVDPTALAANAKAAGTLDPVDLMGPLGPVPDARDGVPRLVLPKGFGYRSFGIAGTTLDDGNICPSQHDGSGVFSLGDGHLRMIRNHEVDDASIDAKPLAGGHNAYDKRAGGGTTTVDMRVHRDGTVDVIREFVSLNGTHTNCSGGRTPWGSWLSCEETIEDDRPFVVNEENDEFQNGFERRHGYVFEVPATANGPVDPVPLVAMGRFIHEAVAIDPYSGACYMTEDADQAGFYRFEPDRPGHLAEGGVLQALRVRKSPGIDLRGGVAPGSRFEVDWVTIEDPDPPAGETYEDAAYGVYRQGAAQGAATFTGLEGCTWQGRGRTRGSAVFVSTAGGAAKCGQVWAYHPDNRGHGKAETGVLELLYESPGIDVLSYPDALTASNRGSLVIAEDGPGTVLLRGITPRGEIFPIAHAVDMVNDVTGPTFSPDGKVLFFNLMGEDPPYEPGMSFAVWGPWPKYT</sequence>
<evidence type="ECO:0000313" key="2">
    <source>
        <dbReference type="EMBL" id="MBE1605394.1"/>
    </source>
</evidence>
<dbReference type="InterPro" id="IPR006311">
    <property type="entry name" value="TAT_signal"/>
</dbReference>
<feature type="signal peptide" evidence="1">
    <location>
        <begin position="1"/>
        <end position="31"/>
    </location>
</feature>
<accession>A0A927MRL9</accession>
<protein>
    <submittedName>
        <fullName evidence="2">Secreted PhoX family phosphatase</fullName>
    </submittedName>
</protein>
<keyword evidence="1" id="KW-0732">Signal</keyword>
<dbReference type="EMBL" id="JADBEM010000001">
    <property type="protein sequence ID" value="MBE1605394.1"/>
    <property type="molecule type" value="Genomic_DNA"/>
</dbReference>
<name>A0A927MRL9_9ACTN</name>